<dbReference type="EMBL" id="LNTU01000038">
    <property type="protein sequence ID" value="KXF75263.1"/>
    <property type="molecule type" value="Genomic_DNA"/>
</dbReference>
<protein>
    <submittedName>
        <fullName evidence="1">Uncharacterized protein</fullName>
    </submittedName>
</protein>
<proteinExistence type="predicted"/>
<dbReference type="Proteomes" id="UP000070107">
    <property type="component" value="Unassembled WGS sequence"/>
</dbReference>
<evidence type="ECO:0000313" key="2">
    <source>
        <dbReference type="Proteomes" id="UP000070107"/>
    </source>
</evidence>
<dbReference type="AlphaFoldDB" id="A0A135HQ64"/>
<dbReference type="OrthoDB" id="7595015at2"/>
<organism evidence="1 2">
    <name type="scientific">Paramesorhizobium deserti</name>
    <dbReference type="NCBI Taxonomy" id="1494590"/>
    <lineage>
        <taxon>Bacteria</taxon>
        <taxon>Pseudomonadati</taxon>
        <taxon>Pseudomonadota</taxon>
        <taxon>Alphaproteobacteria</taxon>
        <taxon>Hyphomicrobiales</taxon>
        <taxon>Phyllobacteriaceae</taxon>
        <taxon>Paramesorhizobium</taxon>
    </lineage>
</organism>
<name>A0A135HQ64_9HYPH</name>
<reference evidence="1 2" key="1">
    <citation type="submission" date="2015-11" db="EMBL/GenBank/DDBJ databases">
        <title>Draft genome sequence of Paramesorhizobium deserti A-3-E, a strain highly resistant to diverse beta-lactam antibiotics.</title>
        <authorList>
            <person name="Lv R."/>
            <person name="Yang X."/>
            <person name="Fang N."/>
            <person name="Guo J."/>
            <person name="Luo X."/>
            <person name="Peng F."/>
            <person name="Yang R."/>
            <person name="Cui Y."/>
            <person name="Fang C."/>
            <person name="Song Y."/>
        </authorList>
    </citation>
    <scope>NUCLEOTIDE SEQUENCE [LARGE SCALE GENOMIC DNA]</scope>
    <source>
        <strain evidence="1 2">A-3-E</strain>
    </source>
</reference>
<keyword evidence="2" id="KW-1185">Reference proteome</keyword>
<evidence type="ECO:0000313" key="1">
    <source>
        <dbReference type="EMBL" id="KXF75263.1"/>
    </source>
</evidence>
<sequence>MPHFDLEVGEDGTVTQVRKDGDPYKAAVQLEQVYTVVSTYFRLASDHLRAMSEQESANELRGSGLQSFVMSLTGLEAFANTYFHVRGNQLGSAAILQRLEQRSGTLSRKFADLIAMTPEQFVTDQATLIDRIFQFSNLRNTIMHPRWTPSSMSLPGIHIDGLVENPQAIFEDANFCREAHYWCLLLIARIGEAQGISRIDGFLFHWTGYYGMTLATILNELGFSPETIA</sequence>
<accession>A0A135HQ64</accession>
<gene>
    <name evidence="1" type="ORF">ATN84_18485</name>
</gene>
<comment type="caution">
    <text evidence="1">The sequence shown here is derived from an EMBL/GenBank/DDBJ whole genome shotgun (WGS) entry which is preliminary data.</text>
</comment>
<dbReference type="RefSeq" id="WP_068884443.1">
    <property type="nucleotide sequence ID" value="NZ_LNTU01000038.1"/>
</dbReference>